<accession>A0A834ICI4</accession>
<feature type="region of interest" description="Disordered" evidence="1">
    <location>
        <begin position="92"/>
        <end position="114"/>
    </location>
</feature>
<organism evidence="3 4">
    <name type="scientific">Rhynchophorus ferrugineus</name>
    <name type="common">Red palm weevil</name>
    <name type="synonym">Curculio ferrugineus</name>
    <dbReference type="NCBI Taxonomy" id="354439"/>
    <lineage>
        <taxon>Eukaryota</taxon>
        <taxon>Metazoa</taxon>
        <taxon>Ecdysozoa</taxon>
        <taxon>Arthropoda</taxon>
        <taxon>Hexapoda</taxon>
        <taxon>Insecta</taxon>
        <taxon>Pterygota</taxon>
        <taxon>Neoptera</taxon>
        <taxon>Endopterygota</taxon>
        <taxon>Coleoptera</taxon>
        <taxon>Polyphaga</taxon>
        <taxon>Cucujiformia</taxon>
        <taxon>Curculionidae</taxon>
        <taxon>Dryophthorinae</taxon>
        <taxon>Rhynchophorus</taxon>
    </lineage>
</organism>
<comment type="caution">
    <text evidence="3">The sequence shown here is derived from an EMBL/GenBank/DDBJ whole genome shotgun (WGS) entry which is preliminary data.</text>
</comment>
<protein>
    <submittedName>
        <fullName evidence="3">Uncharacterized protein</fullName>
    </submittedName>
</protein>
<evidence type="ECO:0000313" key="3">
    <source>
        <dbReference type="EMBL" id="KAF7271332.1"/>
    </source>
</evidence>
<proteinExistence type="predicted"/>
<dbReference type="Proteomes" id="UP000625711">
    <property type="component" value="Unassembled WGS sequence"/>
</dbReference>
<evidence type="ECO:0000313" key="4">
    <source>
        <dbReference type="Proteomes" id="UP000625711"/>
    </source>
</evidence>
<dbReference type="AlphaFoldDB" id="A0A834ICI4"/>
<keyword evidence="2" id="KW-1133">Transmembrane helix</keyword>
<keyword evidence="2" id="KW-0472">Membrane</keyword>
<dbReference type="EMBL" id="JAACXV010013975">
    <property type="protein sequence ID" value="KAF7271332.1"/>
    <property type="molecule type" value="Genomic_DNA"/>
</dbReference>
<evidence type="ECO:0000256" key="2">
    <source>
        <dbReference type="SAM" id="Phobius"/>
    </source>
</evidence>
<evidence type="ECO:0000256" key="1">
    <source>
        <dbReference type="SAM" id="MobiDB-lite"/>
    </source>
</evidence>
<feature type="transmembrane region" description="Helical" evidence="2">
    <location>
        <begin position="12"/>
        <end position="31"/>
    </location>
</feature>
<keyword evidence="2" id="KW-0812">Transmembrane</keyword>
<reference evidence="3" key="1">
    <citation type="submission" date="2020-08" db="EMBL/GenBank/DDBJ databases">
        <title>Genome sequencing and assembly of the red palm weevil Rhynchophorus ferrugineus.</title>
        <authorList>
            <person name="Dias G.B."/>
            <person name="Bergman C.M."/>
            <person name="Manee M."/>
        </authorList>
    </citation>
    <scope>NUCLEOTIDE SEQUENCE</scope>
    <source>
        <strain evidence="3">AA-2017</strain>
        <tissue evidence="3">Whole larva</tissue>
    </source>
</reference>
<sequence>MSCSFTSYLVNLNLSIAVLINGFLCICTAISDTEYRRARSRNETVEALEQRWTLRACSAESANVAGAQARGRAVGVTASRRPLRTPMVMAGTPAKESGREVPHHHSLQSLAHNA</sequence>
<gene>
    <name evidence="3" type="ORF">GWI33_015776</name>
</gene>
<name>A0A834ICI4_RHYFE</name>
<keyword evidence="4" id="KW-1185">Reference proteome</keyword>